<protein>
    <submittedName>
        <fullName evidence="1">Uncharacterized protein</fullName>
    </submittedName>
</protein>
<evidence type="ECO:0000313" key="1">
    <source>
        <dbReference type="EMBL" id="CAA9572775.1"/>
    </source>
</evidence>
<reference evidence="1" key="1">
    <citation type="submission" date="2020-02" db="EMBL/GenBank/DDBJ databases">
        <authorList>
            <person name="Meier V. D."/>
        </authorList>
    </citation>
    <scope>NUCLEOTIDE SEQUENCE</scope>
    <source>
        <strain evidence="1">AVDCRST_MAG81</strain>
    </source>
</reference>
<accession>A0A6J4V9G3</accession>
<dbReference type="AlphaFoldDB" id="A0A6J4V9G3"/>
<gene>
    <name evidence="1" type="ORF">AVDCRST_MAG81-2982</name>
</gene>
<proteinExistence type="predicted"/>
<sequence length="117" mass="13355">MDSLQKQVFILSHKIDALHQKVDQIRFQLAEALPHPILVESTNQVQSETRESQEVYTSNETAHKHVLADENYFDPNGQSNQKVLAPEVQIQRLTAQLIAAYGRIANLEEQLLAQRTH</sequence>
<name>A0A6J4V9G3_9CYAN</name>
<dbReference type="EMBL" id="CADCWO010000103">
    <property type="protein sequence ID" value="CAA9572775.1"/>
    <property type="molecule type" value="Genomic_DNA"/>
</dbReference>
<organism evidence="1">
    <name type="scientific">uncultured Synechococcales cyanobacterium</name>
    <dbReference type="NCBI Taxonomy" id="1936017"/>
    <lineage>
        <taxon>Bacteria</taxon>
        <taxon>Bacillati</taxon>
        <taxon>Cyanobacteriota</taxon>
        <taxon>Cyanophyceae</taxon>
        <taxon>Synechococcales</taxon>
        <taxon>environmental samples</taxon>
    </lineage>
</organism>